<dbReference type="GeneID" id="104230244"/>
<reference evidence="3" key="2">
    <citation type="submission" date="2025-08" db="UniProtKB">
        <authorList>
            <consortium name="RefSeq"/>
        </authorList>
    </citation>
    <scope>IDENTIFICATION</scope>
    <source>
        <tissue evidence="3">Leaf</tissue>
    </source>
</reference>
<dbReference type="PANTHER" id="PTHR47723:SF23">
    <property type="entry name" value="REVERSE TRANSCRIPTASE-LIKE PROTEIN"/>
    <property type="match status" value="1"/>
</dbReference>
<proteinExistence type="predicted"/>
<evidence type="ECO:0000313" key="3">
    <source>
        <dbReference type="RefSeq" id="XP_009781304.1"/>
    </source>
</evidence>
<protein>
    <submittedName>
        <fullName evidence="3">Uncharacterized protein LOC104230244</fullName>
    </submittedName>
</protein>
<dbReference type="InterPro" id="IPR002156">
    <property type="entry name" value="RNaseH_domain"/>
</dbReference>
<dbReference type="Gene3D" id="3.30.420.10">
    <property type="entry name" value="Ribonuclease H-like superfamily/Ribonuclease H"/>
    <property type="match status" value="1"/>
</dbReference>
<accession>A0A1U7X358</accession>
<dbReference type="PANTHER" id="PTHR47723">
    <property type="entry name" value="OS05G0353850 PROTEIN"/>
    <property type="match status" value="1"/>
</dbReference>
<dbReference type="CDD" id="cd06222">
    <property type="entry name" value="RNase_H_like"/>
    <property type="match status" value="1"/>
</dbReference>
<dbReference type="OrthoDB" id="1306056at2759"/>
<dbReference type="Pfam" id="PF13456">
    <property type="entry name" value="RVT_3"/>
    <property type="match status" value="1"/>
</dbReference>
<evidence type="ECO:0000259" key="1">
    <source>
        <dbReference type="Pfam" id="PF13456"/>
    </source>
</evidence>
<dbReference type="AlphaFoldDB" id="A0A1U7X358"/>
<dbReference type="InterPro" id="IPR053151">
    <property type="entry name" value="RNase_H-like"/>
</dbReference>
<reference evidence="2" key="1">
    <citation type="journal article" date="2013" name="Genome Biol.">
        <title>Reference genomes and transcriptomes of Nicotiana sylvestris and Nicotiana tomentosiformis.</title>
        <authorList>
            <person name="Sierro N."/>
            <person name="Battey J.N."/>
            <person name="Ouadi S."/>
            <person name="Bovet L."/>
            <person name="Goepfert S."/>
            <person name="Bakaher N."/>
            <person name="Peitsch M.C."/>
            <person name="Ivanov N.V."/>
        </authorList>
    </citation>
    <scope>NUCLEOTIDE SEQUENCE [LARGE SCALE GENOMIC DNA]</scope>
</reference>
<name>A0A1U7X358_NICSY</name>
<dbReference type="InterPro" id="IPR036397">
    <property type="entry name" value="RNaseH_sf"/>
</dbReference>
<organism evidence="2 3">
    <name type="scientific">Nicotiana sylvestris</name>
    <name type="common">Wood tobacco</name>
    <name type="synonym">South American tobacco</name>
    <dbReference type="NCBI Taxonomy" id="4096"/>
    <lineage>
        <taxon>Eukaryota</taxon>
        <taxon>Viridiplantae</taxon>
        <taxon>Streptophyta</taxon>
        <taxon>Embryophyta</taxon>
        <taxon>Tracheophyta</taxon>
        <taxon>Spermatophyta</taxon>
        <taxon>Magnoliopsida</taxon>
        <taxon>eudicotyledons</taxon>
        <taxon>Gunneridae</taxon>
        <taxon>Pentapetalae</taxon>
        <taxon>asterids</taxon>
        <taxon>lamiids</taxon>
        <taxon>Solanales</taxon>
        <taxon>Solanaceae</taxon>
        <taxon>Nicotianoideae</taxon>
        <taxon>Nicotianeae</taxon>
        <taxon>Nicotiana</taxon>
    </lineage>
</organism>
<dbReference type="SUPFAM" id="SSF53098">
    <property type="entry name" value="Ribonuclease H-like"/>
    <property type="match status" value="1"/>
</dbReference>
<dbReference type="KEGG" id="nsy:104230244"/>
<dbReference type="eggNOG" id="KOG1075">
    <property type="taxonomic scope" value="Eukaryota"/>
</dbReference>
<dbReference type="RefSeq" id="XP_009781304.1">
    <property type="nucleotide sequence ID" value="XM_009783002.1"/>
</dbReference>
<gene>
    <name evidence="3" type="primary">LOC104230244</name>
</gene>
<dbReference type="GO" id="GO:0003676">
    <property type="term" value="F:nucleic acid binding"/>
    <property type="evidence" value="ECO:0007669"/>
    <property type="project" value="InterPro"/>
</dbReference>
<keyword evidence="2" id="KW-1185">Reference proteome</keyword>
<dbReference type="InterPro" id="IPR044730">
    <property type="entry name" value="RNase_H-like_dom_plant"/>
</dbReference>
<dbReference type="Proteomes" id="UP000189701">
    <property type="component" value="Unplaced"/>
</dbReference>
<evidence type="ECO:0000313" key="2">
    <source>
        <dbReference type="Proteomes" id="UP000189701"/>
    </source>
</evidence>
<feature type="domain" description="RNase H type-1" evidence="1">
    <location>
        <begin position="8"/>
        <end position="91"/>
    </location>
</feature>
<sequence>MGYAGHSASTSVNNIELMALLRGLKMAFTHNLTPLQIHMDAKEVINLINTNYSLKSAIAFDCSFHIHQLNNPPLSHTYRDQNIVADKLAHFGMELEGTPITFFADPPHFIWKDLLNDKYGVGTTRWIPRSKTFCMDSLPSSGTQNAALSTS</sequence>
<dbReference type="GO" id="GO:0004523">
    <property type="term" value="F:RNA-DNA hybrid ribonuclease activity"/>
    <property type="evidence" value="ECO:0007669"/>
    <property type="project" value="InterPro"/>
</dbReference>
<dbReference type="InterPro" id="IPR012337">
    <property type="entry name" value="RNaseH-like_sf"/>
</dbReference>